<evidence type="ECO:0000313" key="1">
    <source>
        <dbReference type="EMBL" id="EMH69022.1"/>
    </source>
</evidence>
<reference evidence="1 2" key="1">
    <citation type="submission" date="2012-12" db="EMBL/GenBank/DDBJ databases">
        <authorList>
            <person name="Weinstock G."/>
            <person name="Sodergren E."/>
            <person name="Lobos E.A."/>
            <person name="Fulton L."/>
            <person name="Fulton R."/>
            <person name="Courtney L."/>
            <person name="Fronick C."/>
            <person name="O'Laughlin M."/>
            <person name="Godfrey J."/>
            <person name="Wilson R.M."/>
            <person name="Miner T."/>
            <person name="Farmer C."/>
            <person name="Delehaunty K."/>
            <person name="Cordes M."/>
            <person name="Minx P."/>
            <person name="Tomlinson C."/>
            <person name="Chen J."/>
            <person name="Wollam A."/>
            <person name="Pepin K.H."/>
            <person name="Bhonagiri V."/>
            <person name="Zhang X."/>
            <person name="Suruliraj S."/>
            <person name="Antonio M."/>
            <person name="Secka O."/>
            <person name="Thomas J."/>
            <person name="Warren W."/>
            <person name="Mitreva M."/>
            <person name="Mardis E.R."/>
            <person name="Wilson R.K."/>
        </authorList>
    </citation>
    <scope>NUCLEOTIDE SEQUENCE [LARGE SCALE GENOMIC DNA]</scope>
    <source>
        <strain evidence="1 2">HP260AFii</strain>
    </source>
</reference>
<dbReference type="Proteomes" id="UP000011945">
    <property type="component" value="Unassembled WGS sequence"/>
</dbReference>
<name>A0ABC9SBW2_HELPX</name>
<proteinExistence type="predicted"/>
<comment type="caution">
    <text evidence="1">The sequence shown here is derived from an EMBL/GenBank/DDBJ whole genome shotgun (WGS) entry which is preliminary data.</text>
</comment>
<organism evidence="1 2">
    <name type="scientific">Helicobacter pylori HP260AFii</name>
    <dbReference type="NCBI Taxonomy" id="1159077"/>
    <lineage>
        <taxon>Bacteria</taxon>
        <taxon>Pseudomonadati</taxon>
        <taxon>Campylobacterota</taxon>
        <taxon>Epsilonproteobacteria</taxon>
        <taxon>Campylobacterales</taxon>
        <taxon>Helicobacteraceae</taxon>
        <taxon>Helicobacter</taxon>
    </lineage>
</organism>
<gene>
    <name evidence="1" type="ORF">HMPREF1449_00070</name>
</gene>
<protein>
    <submittedName>
        <fullName evidence="1">Uncharacterized protein</fullName>
    </submittedName>
</protein>
<dbReference type="EMBL" id="APEZ01000001">
    <property type="protein sequence ID" value="EMH69022.1"/>
    <property type="molecule type" value="Genomic_DNA"/>
</dbReference>
<sequence>MLCAYSFSFVALLFCLAWAFSHLLQYFISLKVCDFCSRQIN</sequence>
<dbReference type="AlphaFoldDB" id="A0ABC9SBW2"/>
<accession>A0ABC9SBW2</accession>
<evidence type="ECO:0000313" key="2">
    <source>
        <dbReference type="Proteomes" id="UP000011945"/>
    </source>
</evidence>